<dbReference type="GO" id="GO:0016020">
    <property type="term" value="C:membrane"/>
    <property type="evidence" value="ECO:0007669"/>
    <property type="project" value="UniProtKB-SubCell"/>
</dbReference>
<dbReference type="AlphaFoldDB" id="A0A5C4MQX1"/>
<dbReference type="Gene3D" id="1.10.357.140">
    <property type="entry name" value="UbiA prenyltransferase"/>
    <property type="match status" value="1"/>
</dbReference>
<comment type="caution">
    <text evidence="7">The sequence shown here is derived from an EMBL/GenBank/DDBJ whole genome shotgun (WGS) entry which is preliminary data.</text>
</comment>
<keyword evidence="4 6" id="KW-1133">Transmembrane helix</keyword>
<feature type="transmembrane region" description="Helical" evidence="6">
    <location>
        <begin position="294"/>
        <end position="311"/>
    </location>
</feature>
<keyword evidence="5 6" id="KW-0472">Membrane</keyword>
<organism evidence="7 8">
    <name type="scientific">Rubellimicrobium rubrum</name>
    <dbReference type="NCBI Taxonomy" id="2585369"/>
    <lineage>
        <taxon>Bacteria</taxon>
        <taxon>Pseudomonadati</taxon>
        <taxon>Pseudomonadota</taxon>
        <taxon>Alphaproteobacteria</taxon>
        <taxon>Rhodobacterales</taxon>
        <taxon>Roseobacteraceae</taxon>
        <taxon>Rubellimicrobium</taxon>
    </lineage>
</organism>
<dbReference type="Pfam" id="PF01040">
    <property type="entry name" value="UbiA"/>
    <property type="match status" value="1"/>
</dbReference>
<evidence type="ECO:0000313" key="8">
    <source>
        <dbReference type="Proteomes" id="UP000305887"/>
    </source>
</evidence>
<dbReference type="OrthoDB" id="9803632at2"/>
<comment type="subcellular location">
    <subcellularLocation>
        <location evidence="1">Membrane</location>
        <topology evidence="1">Multi-pass membrane protein</topology>
    </subcellularLocation>
</comment>
<evidence type="ECO:0000256" key="4">
    <source>
        <dbReference type="ARBA" id="ARBA00022989"/>
    </source>
</evidence>
<evidence type="ECO:0000313" key="7">
    <source>
        <dbReference type="EMBL" id="TNC47744.1"/>
    </source>
</evidence>
<keyword evidence="8" id="KW-1185">Reference proteome</keyword>
<name>A0A5C4MQX1_9RHOB</name>
<reference evidence="7 8" key="1">
    <citation type="submission" date="2019-06" db="EMBL/GenBank/DDBJ databases">
        <title>YIM 131921 draft genome.</title>
        <authorList>
            <person name="Jiang L."/>
        </authorList>
    </citation>
    <scope>NUCLEOTIDE SEQUENCE [LARGE SCALE GENOMIC DNA]</scope>
    <source>
        <strain evidence="7 8">YIM 131921</strain>
    </source>
</reference>
<evidence type="ECO:0000256" key="6">
    <source>
        <dbReference type="SAM" id="Phobius"/>
    </source>
</evidence>
<sequence>MTPPGVSGGGRLRAGPADYIRIARLDHMTKHVFILPGIVLALMLRGLHEPASVLVWNVVLGFASAVLVASANYVINEYLDRDFDRFHPEKSQRAAVQREMSGLVILAEWIILLAIGLGIAALVNGVFLAAAALLAVSGVTYNVQPLRSKDRIYLDVLSESLNNPIRLLMGWAMVDGTSLPPVSLVMAFWFGGAFLMNSKRLAEYRDIVASDGAEILGRYRRSFRFYTENKLSVANLIYALLCSFFIAIFLIKYRIEYVLLFPCLVALFAVYYALALTPDSVARKPEKLYRAKPVIVTTVLGCVVFALSTLVDLPNLDALTSQRFIEIGARDAAP</sequence>
<gene>
    <name evidence="7" type="ORF">FHG66_15985</name>
</gene>
<feature type="transmembrane region" description="Helical" evidence="6">
    <location>
        <begin position="31"/>
        <end position="48"/>
    </location>
</feature>
<evidence type="ECO:0000256" key="1">
    <source>
        <dbReference type="ARBA" id="ARBA00004141"/>
    </source>
</evidence>
<proteinExistence type="predicted"/>
<evidence type="ECO:0000256" key="2">
    <source>
        <dbReference type="ARBA" id="ARBA00022475"/>
    </source>
</evidence>
<dbReference type="Proteomes" id="UP000305887">
    <property type="component" value="Unassembled WGS sequence"/>
</dbReference>
<protein>
    <recommendedName>
        <fullName evidence="9">Prenyltransferase</fullName>
    </recommendedName>
</protein>
<dbReference type="InterPro" id="IPR000537">
    <property type="entry name" value="UbiA_prenyltransferase"/>
</dbReference>
<feature type="transmembrane region" description="Helical" evidence="6">
    <location>
        <begin position="257"/>
        <end position="274"/>
    </location>
</feature>
<dbReference type="GO" id="GO:0016765">
    <property type="term" value="F:transferase activity, transferring alkyl or aryl (other than methyl) groups"/>
    <property type="evidence" value="ECO:0007669"/>
    <property type="project" value="InterPro"/>
</dbReference>
<feature type="transmembrane region" description="Helical" evidence="6">
    <location>
        <begin position="103"/>
        <end position="136"/>
    </location>
</feature>
<keyword evidence="3 6" id="KW-0812">Transmembrane</keyword>
<evidence type="ECO:0000256" key="5">
    <source>
        <dbReference type="ARBA" id="ARBA00023136"/>
    </source>
</evidence>
<dbReference type="InterPro" id="IPR044878">
    <property type="entry name" value="UbiA_sf"/>
</dbReference>
<evidence type="ECO:0008006" key="9">
    <source>
        <dbReference type="Google" id="ProtNLM"/>
    </source>
</evidence>
<accession>A0A5C4MQX1</accession>
<dbReference type="EMBL" id="VDFU01000023">
    <property type="protein sequence ID" value="TNC47744.1"/>
    <property type="molecule type" value="Genomic_DNA"/>
</dbReference>
<feature type="transmembrane region" description="Helical" evidence="6">
    <location>
        <begin position="54"/>
        <end position="75"/>
    </location>
</feature>
<feature type="transmembrane region" description="Helical" evidence="6">
    <location>
        <begin position="231"/>
        <end position="251"/>
    </location>
</feature>
<keyword evidence="2" id="KW-1003">Cell membrane</keyword>
<evidence type="ECO:0000256" key="3">
    <source>
        <dbReference type="ARBA" id="ARBA00022692"/>
    </source>
</evidence>